<dbReference type="SUPFAM" id="SSF48452">
    <property type="entry name" value="TPR-like"/>
    <property type="match status" value="3"/>
</dbReference>
<dbReference type="Pfam" id="PF13424">
    <property type="entry name" value="TPR_12"/>
    <property type="match status" value="1"/>
</dbReference>
<dbReference type="Pfam" id="PF25872">
    <property type="entry name" value="HTH_77"/>
    <property type="match status" value="1"/>
</dbReference>
<dbReference type="Pfam" id="PF00486">
    <property type="entry name" value="Trans_reg_C"/>
    <property type="match status" value="1"/>
</dbReference>
<dbReference type="InterPro" id="IPR036388">
    <property type="entry name" value="WH-like_DNA-bd_sf"/>
</dbReference>
<protein>
    <submittedName>
        <fullName evidence="5">Putative ATPase</fullName>
    </submittedName>
</protein>
<comment type="similarity">
    <text evidence="1">Belongs to the AfsR/DnrI/RedD regulatory family.</text>
</comment>
<evidence type="ECO:0000259" key="4">
    <source>
        <dbReference type="PROSITE" id="PS51755"/>
    </source>
</evidence>
<dbReference type="AlphaFoldDB" id="A0A7W9HH82"/>
<dbReference type="Gene3D" id="1.10.10.10">
    <property type="entry name" value="Winged helix-like DNA-binding domain superfamily/Winged helix DNA-binding domain"/>
    <property type="match status" value="1"/>
</dbReference>
<evidence type="ECO:0000256" key="1">
    <source>
        <dbReference type="ARBA" id="ARBA00005820"/>
    </source>
</evidence>
<dbReference type="InterPro" id="IPR005158">
    <property type="entry name" value="BTAD"/>
</dbReference>
<comment type="caution">
    <text evidence="5">The sequence shown here is derived from an EMBL/GenBank/DDBJ whole genome shotgun (WGS) entry which is preliminary data.</text>
</comment>
<name>A0A7W9HH82_9PSEU</name>
<dbReference type="GO" id="GO:0003677">
    <property type="term" value="F:DNA binding"/>
    <property type="evidence" value="ECO:0007669"/>
    <property type="project" value="UniProtKB-UniRule"/>
</dbReference>
<dbReference type="PROSITE" id="PS51755">
    <property type="entry name" value="OMPR_PHOB"/>
    <property type="match status" value="1"/>
</dbReference>
<dbReference type="Gene3D" id="1.25.40.10">
    <property type="entry name" value="Tetratricopeptide repeat domain"/>
    <property type="match status" value="2"/>
</dbReference>
<dbReference type="Gene3D" id="3.40.50.300">
    <property type="entry name" value="P-loop containing nucleotide triphosphate hydrolases"/>
    <property type="match status" value="1"/>
</dbReference>
<dbReference type="InterPro" id="IPR011990">
    <property type="entry name" value="TPR-like_helical_dom_sf"/>
</dbReference>
<dbReference type="GO" id="GO:0000160">
    <property type="term" value="P:phosphorelay signal transduction system"/>
    <property type="evidence" value="ECO:0007669"/>
    <property type="project" value="InterPro"/>
</dbReference>
<dbReference type="SUPFAM" id="SSF46894">
    <property type="entry name" value="C-terminal effector domain of the bipartite response regulators"/>
    <property type="match status" value="1"/>
</dbReference>
<dbReference type="SMART" id="SM00028">
    <property type="entry name" value="TPR"/>
    <property type="match status" value="3"/>
</dbReference>
<dbReference type="InterPro" id="IPR001867">
    <property type="entry name" value="OmpR/PhoB-type_DNA-bd"/>
</dbReference>
<dbReference type="InterPro" id="IPR027417">
    <property type="entry name" value="P-loop_NTPase"/>
</dbReference>
<reference evidence="5 6" key="1">
    <citation type="submission" date="2020-08" db="EMBL/GenBank/DDBJ databases">
        <title>Sequencing the genomes of 1000 actinobacteria strains.</title>
        <authorList>
            <person name="Klenk H.-P."/>
        </authorList>
    </citation>
    <scope>NUCLEOTIDE SEQUENCE [LARGE SCALE GENOMIC DNA]</scope>
    <source>
        <strain evidence="5 6">DSM 45486</strain>
    </source>
</reference>
<evidence type="ECO:0000313" key="6">
    <source>
        <dbReference type="Proteomes" id="UP000552097"/>
    </source>
</evidence>
<dbReference type="SMART" id="SM01043">
    <property type="entry name" value="BTAD"/>
    <property type="match status" value="1"/>
</dbReference>
<dbReference type="GO" id="GO:0006355">
    <property type="term" value="P:regulation of DNA-templated transcription"/>
    <property type="evidence" value="ECO:0007669"/>
    <property type="project" value="InterPro"/>
</dbReference>
<keyword evidence="6" id="KW-1185">Reference proteome</keyword>
<dbReference type="Proteomes" id="UP000552097">
    <property type="component" value="Unassembled WGS sequence"/>
</dbReference>
<dbReference type="Pfam" id="PF03704">
    <property type="entry name" value="BTAD"/>
    <property type="match status" value="1"/>
</dbReference>
<dbReference type="PANTHER" id="PTHR47691">
    <property type="entry name" value="REGULATOR-RELATED"/>
    <property type="match status" value="1"/>
</dbReference>
<sequence length="1066" mass="113309">MRFGVLGPLAVWREADDTPVTVPGGDVRALLAVLLVHDGALVPADRLIGDLWPDALPANPANALQVRVSRLRRALEAARPGGRELIEHRSGGYRLRTSADSVDASRFEALLRQARAADDPWTRARLLSEAVALWRGPALADFADFAFARPVAERLAQQRLAAVEELAEARLDIGEHDAVAADLSEWVHRHPDRERLRAAHLRALYLSGRQAEALAGYDEFRRRLADHQGLDPGPGLVALQQAILARDPALEPRPVRRRTNLPSPVTGLIGRDEAVADVLAALDAGRLVTLTGPGGVGKTRLGLAAAERVASFPDGVWLVELAGVADARSGDGVAEAVMAVLGIRENSIPGPVPTGEPVSHFDRLTAFLRGKRLLLLLDNCEHVAGQSAELVVALLGAAPGLRVLATSREPLGMPGEVLRPVPPLEPPAPGADVEGVRESSAVRLFLARAADADPGFTVDPSNARAVADLVRGLDGLPLALELAAAKVRALGVHELAARLDDRFRLLAGGNRGGPARQRTLHAVLDWSWELLTDAERVVLRRLAVLDGGPVAAVESICSDGAVRRADVAGVLARLVDRSMVTVTGDRRYRLLETVGAYARERLAEAGEGDAVRDRHSLHHLAVAEACVPGLFGPDQRSCLDLLDAEHGNLHCALDHAIARGAAEVALRLVDALAWSLLLRGRVRQAARWAGRALAVPGDAPPALRARVRCWEAGIAILSDAEPALSAVGAFDGVDDPLGLAMAEWFLAYVLLHCGDLDTSEELAARASKGFRSLGHTWGVAVTTGLRANHALARGDLRTAADAGDRALALFRDLGDRGGELLTVYPRAALAEIQGDYDSAERLHRDGLASAEELGMWAEAADRLSGLGRIAMLRGDHDTARRFHERARRLAAEHGFKPGEIYAAIGLGQSARRAGDLAEAEAQLSAAAEWYRRTGRAPGYAVVLTELGFVAELRGDGARAAGYHRQALDFARRLGDPRAEAAALEGLAGACLLADAHEEAVRLLGDAHRLWESTGVPRPAAELADVERITAEARRTSGAASTGLGLAVHQRERAVGVVEHGVADGAQ</sequence>
<dbReference type="InterPro" id="IPR058852">
    <property type="entry name" value="HTH_77"/>
</dbReference>
<organism evidence="5 6">
    <name type="scientific">Saccharothrix ecbatanensis</name>
    <dbReference type="NCBI Taxonomy" id="1105145"/>
    <lineage>
        <taxon>Bacteria</taxon>
        <taxon>Bacillati</taxon>
        <taxon>Actinomycetota</taxon>
        <taxon>Actinomycetes</taxon>
        <taxon>Pseudonocardiales</taxon>
        <taxon>Pseudonocardiaceae</taxon>
        <taxon>Saccharothrix</taxon>
    </lineage>
</organism>
<dbReference type="PANTHER" id="PTHR47691:SF3">
    <property type="entry name" value="HTH-TYPE TRANSCRIPTIONAL REGULATOR RV0890C-RELATED"/>
    <property type="match status" value="1"/>
</dbReference>
<feature type="domain" description="OmpR/PhoB-type" evidence="4">
    <location>
        <begin position="1"/>
        <end position="97"/>
    </location>
</feature>
<dbReference type="EMBL" id="JACHMO010000001">
    <property type="protein sequence ID" value="MBB5802233.1"/>
    <property type="molecule type" value="Genomic_DNA"/>
</dbReference>
<accession>A0A7W9HH82</accession>
<evidence type="ECO:0000256" key="3">
    <source>
        <dbReference type="PROSITE-ProRule" id="PRU01091"/>
    </source>
</evidence>
<evidence type="ECO:0000313" key="5">
    <source>
        <dbReference type="EMBL" id="MBB5802233.1"/>
    </source>
</evidence>
<evidence type="ECO:0000256" key="2">
    <source>
        <dbReference type="ARBA" id="ARBA00023125"/>
    </source>
</evidence>
<keyword evidence="2 3" id="KW-0238">DNA-binding</keyword>
<dbReference type="InterPro" id="IPR019734">
    <property type="entry name" value="TPR_rpt"/>
</dbReference>
<feature type="DNA-binding region" description="OmpR/PhoB-type" evidence="3">
    <location>
        <begin position="1"/>
        <end position="97"/>
    </location>
</feature>
<dbReference type="SMART" id="SM00862">
    <property type="entry name" value="Trans_reg_C"/>
    <property type="match status" value="1"/>
</dbReference>
<dbReference type="SUPFAM" id="SSF52540">
    <property type="entry name" value="P-loop containing nucleoside triphosphate hydrolases"/>
    <property type="match status" value="1"/>
</dbReference>
<dbReference type="InterPro" id="IPR016032">
    <property type="entry name" value="Sig_transdc_resp-reg_C-effctor"/>
</dbReference>
<dbReference type="PRINTS" id="PR00364">
    <property type="entry name" value="DISEASERSIST"/>
</dbReference>
<dbReference type="CDD" id="cd15831">
    <property type="entry name" value="BTAD"/>
    <property type="match status" value="1"/>
</dbReference>
<gene>
    <name evidence="5" type="ORF">F4560_002001</name>
</gene>
<dbReference type="RefSeq" id="WP_184918824.1">
    <property type="nucleotide sequence ID" value="NZ_JACHMO010000001.1"/>
</dbReference>
<proteinExistence type="inferred from homology"/>